<feature type="non-terminal residue" evidence="2">
    <location>
        <position position="1"/>
    </location>
</feature>
<name>A0ABQ0L223_MYCCL</name>
<accession>A0ABQ0L223</accession>
<evidence type="ECO:0000256" key="1">
    <source>
        <dbReference type="SAM" id="MobiDB-lite"/>
    </source>
</evidence>
<proteinExistence type="predicted"/>
<dbReference type="Proteomes" id="UP000815677">
    <property type="component" value="Unassembled WGS sequence"/>
</dbReference>
<keyword evidence="3" id="KW-1185">Reference proteome</keyword>
<sequence>LSFEPAGIYTGAEMSEEDFVLGSPPIPDPYEANQPSALLRLSRNHRRLCAFIPHIVALPLSRQHRVLPSLEPHTSEAARARRTSRARIVDRSLHLGGLGLRRELLSGSREYWRRRWAWLATATISASAIDIPPDRSPPGSPASRCRLVSYEKHARRRMKRSSLRLGPRPDTEFSYGTGNRRSSRRDHSAAHCHMQATNTVVHRATGVYKRAQRSYEDSTRSRSCRQKARREQAGFAGAEGEIVWV</sequence>
<dbReference type="EMBL" id="DF840922">
    <property type="protein sequence ID" value="GAT45196.1"/>
    <property type="molecule type" value="Genomic_DNA"/>
</dbReference>
<organism evidence="2 3">
    <name type="scientific">Mycena chlorophos</name>
    <name type="common">Agaric fungus</name>
    <name type="synonym">Agaricus chlorophos</name>
    <dbReference type="NCBI Taxonomy" id="658473"/>
    <lineage>
        <taxon>Eukaryota</taxon>
        <taxon>Fungi</taxon>
        <taxon>Dikarya</taxon>
        <taxon>Basidiomycota</taxon>
        <taxon>Agaricomycotina</taxon>
        <taxon>Agaricomycetes</taxon>
        <taxon>Agaricomycetidae</taxon>
        <taxon>Agaricales</taxon>
        <taxon>Marasmiineae</taxon>
        <taxon>Mycenaceae</taxon>
        <taxon>Mycena</taxon>
    </lineage>
</organism>
<evidence type="ECO:0000313" key="3">
    <source>
        <dbReference type="Proteomes" id="UP000815677"/>
    </source>
</evidence>
<feature type="region of interest" description="Disordered" evidence="1">
    <location>
        <begin position="156"/>
        <end position="189"/>
    </location>
</feature>
<reference evidence="2" key="1">
    <citation type="submission" date="2014-09" db="EMBL/GenBank/DDBJ databases">
        <title>Genome sequence of the luminous mushroom Mycena chlorophos for searching fungal bioluminescence genes.</title>
        <authorList>
            <person name="Tanaka Y."/>
            <person name="Kasuga D."/>
            <person name="Oba Y."/>
            <person name="Hase S."/>
            <person name="Sato K."/>
            <person name="Oba Y."/>
            <person name="Sakakibara Y."/>
        </authorList>
    </citation>
    <scope>NUCLEOTIDE SEQUENCE</scope>
</reference>
<gene>
    <name evidence="2" type="ORF">MCHLO_02786</name>
</gene>
<evidence type="ECO:0000313" key="2">
    <source>
        <dbReference type="EMBL" id="GAT45196.1"/>
    </source>
</evidence>
<protein>
    <submittedName>
        <fullName evidence="2">Uncharacterized protein</fullName>
    </submittedName>
</protein>